<dbReference type="InterPro" id="IPR026961">
    <property type="entry name" value="PGG_dom"/>
</dbReference>
<dbReference type="EMBL" id="JARBHA010000002">
    <property type="protein sequence ID" value="KAJ9707034.1"/>
    <property type="molecule type" value="Genomic_DNA"/>
</dbReference>
<sequence length="396" mass="43234">MDPLLFKDARDGSIEALLKLLESDPLILERVATTTADTPLHVAAMLGHLDFAKELLKHKANHGYSPIHLAAASGHVNVVEMLLGISREFCYLRDRGADTISLLLFGSPLYVVEETERGETALHIAVRNNQLEALRVLVEGLKRSNNLVIELLLNCNDGSPGVLEVSATNKIGLTALDIFLLCPCESGGCSETERLLRRTAGAAREWTSNPISTPVQTTHNQVPKHSDFPIRIDNNPNPLTPTNNGVPSNSSRPPTTSVPYIVFPSDHGTPSEVRDAMPVVAILIATATYQAVPSPPGGLQPLDPKSGHSVVAEDRFMRLTNFGVNGLFFVFLNNAMFHISLYMIVKLIGKSYMQLELFAAIVAMFFTYETRLFIIALKSGIGIQFIIPTICMPSLL</sequence>
<dbReference type="SUPFAM" id="SSF48403">
    <property type="entry name" value="Ankyrin repeat"/>
    <property type="match status" value="1"/>
</dbReference>
<feature type="region of interest" description="Disordered" evidence="2">
    <location>
        <begin position="209"/>
        <end position="253"/>
    </location>
</feature>
<keyword evidence="6" id="KW-1185">Reference proteome</keyword>
<evidence type="ECO:0000313" key="6">
    <source>
        <dbReference type="Proteomes" id="UP001168098"/>
    </source>
</evidence>
<evidence type="ECO:0000256" key="3">
    <source>
        <dbReference type="SAM" id="Phobius"/>
    </source>
</evidence>
<keyword evidence="3" id="KW-0812">Transmembrane</keyword>
<dbReference type="Gene3D" id="1.25.40.20">
    <property type="entry name" value="Ankyrin repeat-containing domain"/>
    <property type="match status" value="1"/>
</dbReference>
<dbReference type="InterPro" id="IPR002110">
    <property type="entry name" value="Ankyrin_rpt"/>
</dbReference>
<feature type="transmembrane region" description="Helical" evidence="3">
    <location>
        <begin position="351"/>
        <end position="368"/>
    </location>
</feature>
<reference evidence="5 6" key="1">
    <citation type="journal article" date="2023" name="BMC Biotechnol.">
        <title>Vitis rotundifolia cv Carlos genome sequencing.</title>
        <authorList>
            <person name="Huff M."/>
            <person name="Hulse-Kemp A."/>
            <person name="Scheffler B."/>
            <person name="Youngblood R."/>
            <person name="Simpson S."/>
            <person name="Babiker E."/>
            <person name="Staton M."/>
        </authorList>
    </citation>
    <scope>NUCLEOTIDE SEQUENCE [LARGE SCALE GENOMIC DNA]</scope>
    <source>
        <tissue evidence="5">Leaf</tissue>
    </source>
</reference>
<feature type="transmembrane region" description="Helical" evidence="3">
    <location>
        <begin position="322"/>
        <end position="345"/>
    </location>
</feature>
<dbReference type="Proteomes" id="UP001168098">
    <property type="component" value="Unassembled WGS sequence"/>
</dbReference>
<evidence type="ECO:0000259" key="4">
    <source>
        <dbReference type="Pfam" id="PF13962"/>
    </source>
</evidence>
<organism evidence="5 6">
    <name type="scientific">Vitis rotundifolia</name>
    <name type="common">Muscadine grape</name>
    <dbReference type="NCBI Taxonomy" id="103349"/>
    <lineage>
        <taxon>Eukaryota</taxon>
        <taxon>Viridiplantae</taxon>
        <taxon>Streptophyta</taxon>
        <taxon>Embryophyta</taxon>
        <taxon>Tracheophyta</taxon>
        <taxon>Spermatophyta</taxon>
        <taxon>Magnoliopsida</taxon>
        <taxon>eudicotyledons</taxon>
        <taxon>Gunneridae</taxon>
        <taxon>Pentapetalae</taxon>
        <taxon>rosids</taxon>
        <taxon>Vitales</taxon>
        <taxon>Vitaceae</taxon>
        <taxon>Viteae</taxon>
        <taxon>Vitis</taxon>
    </lineage>
</organism>
<evidence type="ECO:0000256" key="1">
    <source>
        <dbReference type="PROSITE-ProRule" id="PRU00023"/>
    </source>
</evidence>
<evidence type="ECO:0000313" key="5">
    <source>
        <dbReference type="EMBL" id="KAJ9707034.1"/>
    </source>
</evidence>
<keyword evidence="3" id="KW-0472">Membrane</keyword>
<feature type="domain" description="PGG" evidence="4">
    <location>
        <begin position="273"/>
        <end position="364"/>
    </location>
</feature>
<dbReference type="Pfam" id="PF13962">
    <property type="entry name" value="PGG"/>
    <property type="match status" value="1"/>
</dbReference>
<dbReference type="PROSITE" id="PS50088">
    <property type="entry name" value="ANK_REPEAT"/>
    <property type="match status" value="3"/>
</dbReference>
<dbReference type="PROSITE" id="PS50297">
    <property type="entry name" value="ANK_REP_REGION"/>
    <property type="match status" value="3"/>
</dbReference>
<proteinExistence type="predicted"/>
<dbReference type="SMART" id="SM00248">
    <property type="entry name" value="ANK"/>
    <property type="match status" value="3"/>
</dbReference>
<name>A0AA39E4R7_VITRO</name>
<protein>
    <recommendedName>
        <fullName evidence="4">PGG domain-containing protein</fullName>
    </recommendedName>
</protein>
<dbReference type="InterPro" id="IPR036770">
    <property type="entry name" value="Ankyrin_rpt-contain_sf"/>
</dbReference>
<keyword evidence="1" id="KW-0040">ANK repeat</keyword>
<comment type="caution">
    <text evidence="5">The sequence shown here is derived from an EMBL/GenBank/DDBJ whole genome shotgun (WGS) entry which is preliminary data.</text>
</comment>
<evidence type="ECO:0000256" key="2">
    <source>
        <dbReference type="SAM" id="MobiDB-lite"/>
    </source>
</evidence>
<gene>
    <name evidence="5" type="ORF">PVL29_002152</name>
</gene>
<feature type="repeat" description="ANK" evidence="1">
    <location>
        <begin position="117"/>
        <end position="139"/>
    </location>
</feature>
<dbReference type="PANTHER" id="PTHR24128">
    <property type="entry name" value="HOMEOBOX PROTEIN WARIAI"/>
    <property type="match status" value="1"/>
</dbReference>
<feature type="compositionally biased region" description="Low complexity" evidence="2">
    <location>
        <begin position="234"/>
        <end position="244"/>
    </location>
</feature>
<feature type="compositionally biased region" description="Polar residues" evidence="2">
    <location>
        <begin position="209"/>
        <end position="223"/>
    </location>
</feature>
<feature type="repeat" description="ANK" evidence="1">
    <location>
        <begin position="35"/>
        <end position="61"/>
    </location>
</feature>
<dbReference type="AlphaFoldDB" id="A0AA39E4R7"/>
<keyword evidence="3" id="KW-1133">Transmembrane helix</keyword>
<feature type="repeat" description="ANK" evidence="1">
    <location>
        <begin position="62"/>
        <end position="83"/>
    </location>
</feature>
<accession>A0AA39E4R7</accession>
<dbReference type="PANTHER" id="PTHR24128:SF61">
    <property type="entry name" value="ANKYRIN REPEAT-CONTAINING PROTEIN BDA1-LIKE"/>
    <property type="match status" value="1"/>
</dbReference>
<dbReference type="Pfam" id="PF00023">
    <property type="entry name" value="Ank"/>
    <property type="match status" value="1"/>
</dbReference>
<dbReference type="Pfam" id="PF12796">
    <property type="entry name" value="Ank_2"/>
    <property type="match status" value="1"/>
</dbReference>